<keyword evidence="8" id="KW-0378">Hydrolase</keyword>
<dbReference type="GO" id="GO:0005783">
    <property type="term" value="C:endoplasmic reticulum"/>
    <property type="evidence" value="ECO:0007669"/>
    <property type="project" value="UniProtKB-SubCell"/>
</dbReference>
<evidence type="ECO:0000259" key="16">
    <source>
        <dbReference type="Pfam" id="PF00884"/>
    </source>
</evidence>
<feature type="compositionally biased region" description="Basic residues" evidence="14">
    <location>
        <begin position="58"/>
        <end position="67"/>
    </location>
</feature>
<dbReference type="Proteomes" id="UP001497472">
    <property type="component" value="Unassembled WGS sequence"/>
</dbReference>
<comment type="similarity">
    <text evidence="5">Belongs to the sulfatase family.</text>
</comment>
<dbReference type="SUPFAM" id="SSF53649">
    <property type="entry name" value="Alkaline phosphatase-like"/>
    <property type="match status" value="1"/>
</dbReference>
<evidence type="ECO:0000256" key="3">
    <source>
        <dbReference type="ARBA" id="ARBA00004241"/>
    </source>
</evidence>
<evidence type="ECO:0000256" key="11">
    <source>
        <dbReference type="ARBA" id="ARBA00023034"/>
    </source>
</evidence>
<evidence type="ECO:0000259" key="17">
    <source>
        <dbReference type="Pfam" id="PF12548"/>
    </source>
</evidence>
<dbReference type="Pfam" id="PF00884">
    <property type="entry name" value="Sulfatase"/>
    <property type="match status" value="1"/>
</dbReference>
<feature type="region of interest" description="Disordered" evidence="14">
    <location>
        <begin position="25"/>
        <end position="67"/>
    </location>
</feature>
<dbReference type="Pfam" id="PF12548">
    <property type="entry name" value="DUF3740"/>
    <property type="match status" value="1"/>
</dbReference>
<feature type="domain" description="Extracellular sulfatase C-terminal" evidence="17">
    <location>
        <begin position="806"/>
        <end position="898"/>
    </location>
</feature>
<feature type="signal peptide" evidence="15">
    <location>
        <begin position="1"/>
        <end position="19"/>
    </location>
</feature>
<dbReference type="GO" id="GO:0005539">
    <property type="term" value="F:glycosaminoglycan binding"/>
    <property type="evidence" value="ECO:0007669"/>
    <property type="project" value="TreeGrafter"/>
</dbReference>
<keyword evidence="19" id="KW-1185">Reference proteome</keyword>
<accession>A0AAV1JHL9</accession>
<dbReference type="PROSITE" id="PS00523">
    <property type="entry name" value="SULFATASE_1"/>
    <property type="match status" value="1"/>
</dbReference>
<proteinExistence type="inferred from homology"/>
<dbReference type="PANTHER" id="PTHR43108:SF16">
    <property type="entry name" value="EXTRACELLULAR SULFATASE SULF-1 HOMOLOG"/>
    <property type="match status" value="1"/>
</dbReference>
<name>A0AAV1JHL9_9NEOP</name>
<dbReference type="GO" id="GO:0008449">
    <property type="term" value="F:N-acetylglucosamine-6-sulfatase activity"/>
    <property type="evidence" value="ECO:0007669"/>
    <property type="project" value="TreeGrafter"/>
</dbReference>
<evidence type="ECO:0000256" key="15">
    <source>
        <dbReference type="SAM" id="SignalP"/>
    </source>
</evidence>
<keyword evidence="12" id="KW-0325">Glycoprotein</keyword>
<evidence type="ECO:0000256" key="12">
    <source>
        <dbReference type="ARBA" id="ARBA00023180"/>
    </source>
</evidence>
<keyword evidence="13" id="KW-0175">Coiled coil</keyword>
<dbReference type="GO" id="GO:0046872">
    <property type="term" value="F:metal ion binding"/>
    <property type="evidence" value="ECO:0007669"/>
    <property type="project" value="UniProtKB-KW"/>
</dbReference>
<feature type="coiled-coil region" evidence="13">
    <location>
        <begin position="1179"/>
        <end position="1215"/>
    </location>
</feature>
<feature type="domain" description="Sulfatase N-terminal" evidence="16">
    <location>
        <begin position="168"/>
        <end position="498"/>
    </location>
</feature>
<feature type="region of interest" description="Disordered" evidence="14">
    <location>
        <begin position="549"/>
        <end position="613"/>
    </location>
</feature>
<evidence type="ECO:0000256" key="6">
    <source>
        <dbReference type="ARBA" id="ARBA00022723"/>
    </source>
</evidence>
<keyword evidence="7 15" id="KW-0732">Signal</keyword>
<evidence type="ECO:0000256" key="7">
    <source>
        <dbReference type="ARBA" id="ARBA00022729"/>
    </source>
</evidence>
<dbReference type="InterPro" id="IPR024609">
    <property type="entry name" value="Extracellular_sulfatase_C"/>
</dbReference>
<dbReference type="InterPro" id="IPR000917">
    <property type="entry name" value="Sulfatase_N"/>
</dbReference>
<dbReference type="GO" id="GO:0009986">
    <property type="term" value="C:cell surface"/>
    <property type="evidence" value="ECO:0007669"/>
    <property type="project" value="UniProtKB-SubCell"/>
</dbReference>
<dbReference type="InterPro" id="IPR017850">
    <property type="entry name" value="Alkaline_phosphatase_core_sf"/>
</dbReference>
<feature type="region of interest" description="Disordered" evidence="14">
    <location>
        <begin position="79"/>
        <end position="134"/>
    </location>
</feature>
<evidence type="ECO:0000256" key="14">
    <source>
        <dbReference type="SAM" id="MobiDB-lite"/>
    </source>
</evidence>
<evidence type="ECO:0000256" key="2">
    <source>
        <dbReference type="ARBA" id="ARBA00004240"/>
    </source>
</evidence>
<feature type="compositionally biased region" description="Basic and acidic residues" evidence="14">
    <location>
        <begin position="25"/>
        <end position="41"/>
    </location>
</feature>
<evidence type="ECO:0000313" key="19">
    <source>
        <dbReference type="Proteomes" id="UP001497472"/>
    </source>
</evidence>
<evidence type="ECO:0000256" key="8">
    <source>
        <dbReference type="ARBA" id="ARBA00022801"/>
    </source>
</evidence>
<protein>
    <recommendedName>
        <fullName evidence="20">Extracellular sulfatase SULF-1 homolog</fullName>
    </recommendedName>
</protein>
<dbReference type="Gene3D" id="3.40.720.10">
    <property type="entry name" value="Alkaline Phosphatase, subunit A"/>
    <property type="match status" value="1"/>
</dbReference>
<evidence type="ECO:0000256" key="1">
    <source>
        <dbReference type="ARBA" id="ARBA00001913"/>
    </source>
</evidence>
<dbReference type="EMBL" id="CAVLEF010000010">
    <property type="protein sequence ID" value="CAK1548407.1"/>
    <property type="molecule type" value="Genomic_DNA"/>
</dbReference>
<evidence type="ECO:0008006" key="20">
    <source>
        <dbReference type="Google" id="ProtNLM"/>
    </source>
</evidence>
<evidence type="ECO:0000256" key="13">
    <source>
        <dbReference type="SAM" id="Coils"/>
    </source>
</evidence>
<comment type="subcellular location">
    <subcellularLocation>
        <location evidence="3">Cell surface</location>
    </subcellularLocation>
    <subcellularLocation>
        <location evidence="2">Endoplasmic reticulum</location>
    </subcellularLocation>
    <subcellularLocation>
        <location evidence="4">Golgi apparatus</location>
        <location evidence="4">Golgi stack</location>
    </subcellularLocation>
</comment>
<comment type="cofactor">
    <cofactor evidence="1">
        <name>Ca(2+)</name>
        <dbReference type="ChEBI" id="CHEBI:29108"/>
    </cofactor>
</comment>
<comment type="caution">
    <text evidence="18">The sequence shown here is derived from an EMBL/GenBank/DDBJ whole genome shotgun (WGS) entry which is preliminary data.</text>
</comment>
<organism evidence="18 19">
    <name type="scientific">Leptosia nina</name>
    <dbReference type="NCBI Taxonomy" id="320188"/>
    <lineage>
        <taxon>Eukaryota</taxon>
        <taxon>Metazoa</taxon>
        <taxon>Ecdysozoa</taxon>
        <taxon>Arthropoda</taxon>
        <taxon>Hexapoda</taxon>
        <taxon>Insecta</taxon>
        <taxon>Pterygota</taxon>
        <taxon>Neoptera</taxon>
        <taxon>Endopterygota</taxon>
        <taxon>Lepidoptera</taxon>
        <taxon>Glossata</taxon>
        <taxon>Ditrysia</taxon>
        <taxon>Papilionoidea</taxon>
        <taxon>Pieridae</taxon>
        <taxon>Pierinae</taxon>
        <taxon>Leptosia</taxon>
    </lineage>
</organism>
<feature type="compositionally biased region" description="Polar residues" evidence="14">
    <location>
        <begin position="600"/>
        <end position="613"/>
    </location>
</feature>
<keyword evidence="6" id="KW-0479">Metal-binding</keyword>
<keyword evidence="9" id="KW-0256">Endoplasmic reticulum</keyword>
<feature type="compositionally biased region" description="Basic and acidic residues" evidence="14">
    <location>
        <begin position="103"/>
        <end position="131"/>
    </location>
</feature>
<gene>
    <name evidence="18" type="ORF">LNINA_LOCUS7797</name>
</gene>
<feature type="compositionally biased region" description="Basic and acidic residues" evidence="14">
    <location>
        <begin position="549"/>
        <end position="560"/>
    </location>
</feature>
<evidence type="ECO:0000256" key="4">
    <source>
        <dbReference type="ARBA" id="ARBA00004348"/>
    </source>
</evidence>
<feature type="compositionally biased region" description="Acidic residues" evidence="14">
    <location>
        <begin position="575"/>
        <end position="598"/>
    </location>
</feature>
<feature type="chain" id="PRO_5043337213" description="Extracellular sulfatase SULF-1 homolog" evidence="15">
    <location>
        <begin position="20"/>
        <end position="1380"/>
    </location>
</feature>
<feature type="compositionally biased region" description="Basic and acidic residues" evidence="14">
    <location>
        <begin position="79"/>
        <end position="90"/>
    </location>
</feature>
<reference evidence="18 19" key="1">
    <citation type="submission" date="2023-11" db="EMBL/GenBank/DDBJ databases">
        <authorList>
            <person name="Okamura Y."/>
        </authorList>
    </citation>
    <scope>NUCLEOTIDE SEQUENCE [LARGE SCALE GENOMIC DNA]</scope>
</reference>
<keyword evidence="11" id="KW-0333">Golgi apparatus</keyword>
<evidence type="ECO:0000256" key="5">
    <source>
        <dbReference type="ARBA" id="ARBA00008779"/>
    </source>
</evidence>
<dbReference type="PANTHER" id="PTHR43108">
    <property type="entry name" value="N-ACETYLGLUCOSAMINE-6-SULFATASE FAMILY MEMBER"/>
    <property type="match status" value="1"/>
</dbReference>
<evidence type="ECO:0000313" key="18">
    <source>
        <dbReference type="EMBL" id="CAK1548407.1"/>
    </source>
</evidence>
<dbReference type="GO" id="GO:0005795">
    <property type="term" value="C:Golgi stack"/>
    <property type="evidence" value="ECO:0007669"/>
    <property type="project" value="UniProtKB-SubCell"/>
</dbReference>
<evidence type="ECO:0000256" key="9">
    <source>
        <dbReference type="ARBA" id="ARBA00022824"/>
    </source>
</evidence>
<evidence type="ECO:0000256" key="10">
    <source>
        <dbReference type="ARBA" id="ARBA00022837"/>
    </source>
</evidence>
<sequence length="1380" mass="160421">MNFRLISLLLTWNFILISAKRDSSEDDSSRARELRNKENNRNRTTFNGTLTDLPERRNLRHRNSSRFRGDRRRFWEREHEVRRDRRRGSESSEDPSNSTDPFYRNDKRKDNRHKGTTEKYEKRKPIHKAPERTSTPIRENTTRFKGKVANKWQNAGFIPYPQPREKKPNIILILTDDQDVELGSLNFMPRTMKAVRSAGAEFRHAYTTTPMCCPSRSSLLTGIYVHNHNVFTNNDNCSSPMWQAKHETKTFATYLSNAGYRTGYFGKYLNKYNGSYIPPGWREWGGLIMNSKYYNYSINMNGKKIKHGDDYFKDYYPDLIANDSIAFLRASKRRFSRKPVLLVMSFPAPHGPEDSAPQYSHLFFNVTTHHTPTYDMAPNPDKQWILRVTEKMKPIHRQFTDLLMTKRLQTLQSVDLAVERVYQELKALGELDNTYLVYTSDHGYHLGQFGLVKGKSFPFEFDIRVPFLVRGPGVEPGTVVDDIVLNIDLAPTFLDMGGVDPPAHMDGRSLLPLLQPRRRRAAAAHWPDTFLVESSGRRETQAHIIEERLRAQKYSKEMNERATSPRPYETSSESGDFDYDSEDDFLELEEDDNEDDASDINKSSEPLMSNESHNPILEASLEKVLEADDPASNEQNSYAESLESSIINGKAARLAAECSKAELRAPCSDKRKWKCVLVHGRWRKHKCKYEPDVIEPQPKMSTKKCACFTPSGLVYTRLETDGNIARRPVDINSVNITRFRRSTDNDVFEPNTVESILEENPSIGHLSFDNEPLNEMDKKTVEDKVDELIKETEAFLEVYERTKENIGHRRIKRKAQHLNHNKLKQKNEAMVNDNDSSLECKVEKDGKVNCSQVIYNDLKAWHTNRLSLEDQIRQLKTKLEDLKEIKRHLKNSKPAQVEVQTINPSFIINREQNKTASPDNKDAVRKVRLHRLKTKHRNPNYYEKKLKQTNEYSVPTVNTNIKDDLFEIQLKNNTTTDTSNIYELRPANESDFINLNQSLEALPKPQVTTIIINNEKYLDVNEPSSTLQSFTNLVEDLTTEYTKIVEMASTKEDIVKDPTTTDRTPITNSIYTTVKHLNFEANRMINKHPNVKNKGTTTQIPHFVSKIKPVVSTVSSLGPTRFDASEYEKQNPNKGAPTNMDIFTQPTDIFQRRLHPLFIENEDKHVCYCEESRKLKGPGQAYLEAAQKAKEERRRLKEQRLRKKLRKAKKKAELERLCESERMNCFRHDNEHWRTAPLWTAGPFCFCMSASNNTYNCVRTINATHNLLYCEFVTGLVTYYNLRIDPFETQNRVKYLTSAEKDYFHKQLQQLLSCRGPSCRRFSHSSGNSNEEFTRRYVDDHITYRGDSPGYNERAWRWSGYGRRFARARELHRRRHLMAY</sequence>
<keyword evidence="10" id="KW-0106">Calcium</keyword>
<feature type="coiled-coil region" evidence="13">
    <location>
        <begin position="858"/>
        <end position="892"/>
    </location>
</feature>
<dbReference type="CDD" id="cd16147">
    <property type="entry name" value="G6S"/>
    <property type="match status" value="1"/>
</dbReference>
<dbReference type="FunFam" id="3.40.720.10:FF:000050">
    <property type="entry name" value="Extracellular sulfatase SULF-1"/>
    <property type="match status" value="1"/>
</dbReference>
<dbReference type="InterPro" id="IPR024607">
    <property type="entry name" value="Sulfatase_CS"/>
</dbReference>